<keyword evidence="8 16" id="KW-0418">Kinase</keyword>
<evidence type="ECO:0000256" key="4">
    <source>
        <dbReference type="ARBA" id="ARBA00022553"/>
    </source>
</evidence>
<evidence type="ECO:0000259" key="14">
    <source>
        <dbReference type="PROSITE" id="PS50109"/>
    </source>
</evidence>
<evidence type="ECO:0000256" key="8">
    <source>
        <dbReference type="ARBA" id="ARBA00022777"/>
    </source>
</evidence>
<proteinExistence type="predicted"/>
<evidence type="ECO:0000256" key="6">
    <source>
        <dbReference type="ARBA" id="ARBA00022692"/>
    </source>
</evidence>
<keyword evidence="17" id="KW-1185">Reference proteome</keyword>
<comment type="subcellular location">
    <subcellularLocation>
        <location evidence="2">Membrane</location>
    </subcellularLocation>
</comment>
<evidence type="ECO:0000256" key="3">
    <source>
        <dbReference type="ARBA" id="ARBA00012438"/>
    </source>
</evidence>
<dbReference type="InterPro" id="IPR003594">
    <property type="entry name" value="HATPase_dom"/>
</dbReference>
<dbReference type="RefSeq" id="WP_347287662.1">
    <property type="nucleotide sequence ID" value="NZ_JAUZQE010000055.1"/>
</dbReference>
<evidence type="ECO:0000256" key="5">
    <source>
        <dbReference type="ARBA" id="ARBA00022679"/>
    </source>
</evidence>
<dbReference type="EMBL" id="JAUZQE010000055">
    <property type="protein sequence ID" value="MDR4127115.1"/>
    <property type="molecule type" value="Genomic_DNA"/>
</dbReference>
<dbReference type="InterPro" id="IPR058619">
    <property type="entry name" value="PhoQ/CarS-like_HATPase"/>
</dbReference>
<feature type="domain" description="HAMP" evidence="15">
    <location>
        <begin position="196"/>
        <end position="247"/>
    </location>
</feature>
<dbReference type="EC" id="2.7.13.3" evidence="3"/>
<dbReference type="InterPro" id="IPR036890">
    <property type="entry name" value="HATPase_C_sf"/>
</dbReference>
<dbReference type="PROSITE" id="PS50885">
    <property type="entry name" value="HAMP"/>
    <property type="match status" value="1"/>
</dbReference>
<comment type="catalytic activity">
    <reaction evidence="1">
        <text>ATP + protein L-histidine = ADP + protein N-phospho-L-histidine.</text>
        <dbReference type="EC" id="2.7.13.3"/>
    </reaction>
</comment>
<evidence type="ECO:0000313" key="16">
    <source>
        <dbReference type="EMBL" id="MDR4127115.1"/>
    </source>
</evidence>
<dbReference type="PROSITE" id="PS50109">
    <property type="entry name" value="HIS_KIN"/>
    <property type="match status" value="1"/>
</dbReference>
<dbReference type="InterPro" id="IPR003660">
    <property type="entry name" value="HAMP_dom"/>
</dbReference>
<sequence>MRGLLHSLRGRLLLGTIAWVLVSVVVAGLALTDLFRQHITRQLATELAVYQNQLIASMSVNEQGAATLRTEPSDPRLQLPYSGLYWQIDRLQPGTPPEAGVFRSRSLWDQTLQFPSDAPRQQTNNTLQEFTDPRGLTLLALVRTITPPEGTSTYRVTVAVDGEALSGPMSQFGVMLALFLGVLGLGLTAATVVQLYVGLRPLAVLRARVSDVRAGNAGRIEGCFPSELQPLVEEFNAVLESNSEIVQQARTQAGNLAHAIKTPLSVLANASERETTPFGNLVSEQVGLARRQVEHHLARARAAATVRTPGMRTEVLPVLQGIARVLNRLYADKGVQLNLGNVEDDWTFRGGQEDLQEMLGNLMENACKWADRQVRVSVCASAPDMMLLRVEDDGPGLPEAQREAIFQRGVRMDERMPGSGLGLSIVRDLAGTYGGSVRAEASELGGLCMLLALPGGRATPQG</sequence>
<accession>A0ABU1D9K6</accession>
<organism evidence="16 17">
    <name type="scientific">Yanghanlia caeni</name>
    <dbReference type="NCBI Taxonomy" id="3064283"/>
    <lineage>
        <taxon>Bacteria</taxon>
        <taxon>Pseudomonadati</taxon>
        <taxon>Pseudomonadota</taxon>
        <taxon>Betaproteobacteria</taxon>
        <taxon>Burkholderiales</taxon>
        <taxon>Alcaligenaceae</taxon>
        <taxon>Yanghanlia</taxon>
    </lineage>
</organism>
<feature type="transmembrane region" description="Helical" evidence="13">
    <location>
        <begin position="12"/>
        <end position="31"/>
    </location>
</feature>
<dbReference type="PANTHER" id="PTHR45436">
    <property type="entry name" value="SENSOR HISTIDINE KINASE YKOH"/>
    <property type="match status" value="1"/>
</dbReference>
<dbReference type="Pfam" id="PF02518">
    <property type="entry name" value="HATPase_c"/>
    <property type="match status" value="1"/>
</dbReference>
<evidence type="ECO:0000256" key="11">
    <source>
        <dbReference type="ARBA" id="ARBA00023012"/>
    </source>
</evidence>
<evidence type="ECO:0000256" key="9">
    <source>
        <dbReference type="ARBA" id="ARBA00022840"/>
    </source>
</evidence>
<feature type="transmembrane region" description="Helical" evidence="13">
    <location>
        <begin position="172"/>
        <end position="199"/>
    </location>
</feature>
<dbReference type="InterPro" id="IPR050428">
    <property type="entry name" value="TCS_sensor_his_kinase"/>
</dbReference>
<dbReference type="CDD" id="cd16954">
    <property type="entry name" value="HATPase_PhoQ-like"/>
    <property type="match status" value="1"/>
</dbReference>
<keyword evidence="4" id="KW-0597">Phosphoprotein</keyword>
<evidence type="ECO:0000313" key="17">
    <source>
        <dbReference type="Proteomes" id="UP001232156"/>
    </source>
</evidence>
<keyword evidence="6 13" id="KW-0812">Transmembrane</keyword>
<evidence type="ECO:0000259" key="15">
    <source>
        <dbReference type="PROSITE" id="PS50885"/>
    </source>
</evidence>
<dbReference type="InterPro" id="IPR005467">
    <property type="entry name" value="His_kinase_dom"/>
</dbReference>
<evidence type="ECO:0000256" key="2">
    <source>
        <dbReference type="ARBA" id="ARBA00004370"/>
    </source>
</evidence>
<dbReference type="Gene3D" id="3.30.565.10">
    <property type="entry name" value="Histidine kinase-like ATPase, C-terminal domain"/>
    <property type="match status" value="1"/>
</dbReference>
<keyword evidence="12 13" id="KW-0472">Membrane</keyword>
<dbReference type="PANTHER" id="PTHR45436:SF5">
    <property type="entry name" value="SENSOR HISTIDINE KINASE TRCS"/>
    <property type="match status" value="1"/>
</dbReference>
<keyword evidence="5" id="KW-0808">Transferase</keyword>
<dbReference type="PRINTS" id="PR00344">
    <property type="entry name" value="BCTRLSENSOR"/>
</dbReference>
<gene>
    <name evidence="16" type="ORF">Q8947_14130</name>
</gene>
<evidence type="ECO:0000256" key="1">
    <source>
        <dbReference type="ARBA" id="ARBA00000085"/>
    </source>
</evidence>
<dbReference type="SUPFAM" id="SSF55874">
    <property type="entry name" value="ATPase domain of HSP90 chaperone/DNA topoisomerase II/histidine kinase"/>
    <property type="match status" value="1"/>
</dbReference>
<keyword evidence="10 13" id="KW-1133">Transmembrane helix</keyword>
<comment type="caution">
    <text evidence="16">The sequence shown here is derived from an EMBL/GenBank/DDBJ whole genome shotgun (WGS) entry which is preliminary data.</text>
</comment>
<reference evidence="16 17" key="1">
    <citation type="submission" date="2023-08" db="EMBL/GenBank/DDBJ databases">
        <title>Alcaligenaceae gen. nov., a novel taxon isolated from the sludge of Yixing Pesticide Factory.</title>
        <authorList>
            <person name="Ruan L."/>
        </authorList>
    </citation>
    <scope>NUCLEOTIDE SEQUENCE [LARGE SCALE GENOMIC DNA]</scope>
    <source>
        <strain evidence="16 17">LG-2</strain>
    </source>
</reference>
<protein>
    <recommendedName>
        <fullName evidence="3">histidine kinase</fullName>
        <ecNumber evidence="3">2.7.13.3</ecNumber>
    </recommendedName>
</protein>
<evidence type="ECO:0000256" key="12">
    <source>
        <dbReference type="ARBA" id="ARBA00023136"/>
    </source>
</evidence>
<dbReference type="SMART" id="SM00387">
    <property type="entry name" value="HATPase_c"/>
    <property type="match status" value="1"/>
</dbReference>
<evidence type="ECO:0000256" key="10">
    <source>
        <dbReference type="ARBA" id="ARBA00022989"/>
    </source>
</evidence>
<dbReference type="InterPro" id="IPR004358">
    <property type="entry name" value="Sig_transdc_His_kin-like_C"/>
</dbReference>
<keyword evidence="9" id="KW-0067">ATP-binding</keyword>
<dbReference type="Proteomes" id="UP001232156">
    <property type="component" value="Unassembled WGS sequence"/>
</dbReference>
<keyword evidence="7" id="KW-0547">Nucleotide-binding</keyword>
<keyword evidence="11" id="KW-0902">Two-component regulatory system</keyword>
<feature type="domain" description="Histidine kinase" evidence="14">
    <location>
        <begin position="255"/>
        <end position="457"/>
    </location>
</feature>
<evidence type="ECO:0000256" key="13">
    <source>
        <dbReference type="SAM" id="Phobius"/>
    </source>
</evidence>
<name>A0ABU1D9K6_9BURK</name>
<evidence type="ECO:0000256" key="7">
    <source>
        <dbReference type="ARBA" id="ARBA00022741"/>
    </source>
</evidence>
<dbReference type="GO" id="GO:0016301">
    <property type="term" value="F:kinase activity"/>
    <property type="evidence" value="ECO:0007669"/>
    <property type="project" value="UniProtKB-KW"/>
</dbReference>